<proteinExistence type="predicted"/>
<comment type="caution">
    <text evidence="2">The sequence shown here is derived from an EMBL/GenBank/DDBJ whole genome shotgun (WGS) entry which is preliminary data.</text>
</comment>
<evidence type="ECO:0000256" key="1">
    <source>
        <dbReference type="SAM" id="MobiDB-lite"/>
    </source>
</evidence>
<sequence length="222" mass="22347">MSVAKALRTTGEGMSPADDSVRTRLNSDWDGGTGYDTPPPSSPPPPPPPPSPAAPEDAALNPGTHQDWDGGVGDTPPPEGRSPLADLSLDPGALAGIAGDARELRFGLSSVTGVATASSSGAAADLRAAGLSSGSALSTATNRFFRKSMDLMADCQTIEEGLDSSVTSHTELEADIAGQLHRVHAALPIGNPVIAALEPGPPATDITGMWGTAANGGRDAHL</sequence>
<keyword evidence="3" id="KW-1185">Reference proteome</keyword>
<feature type="compositionally biased region" description="Pro residues" evidence="1">
    <location>
        <begin position="37"/>
        <end position="53"/>
    </location>
</feature>
<organism evidence="2 3">
    <name type="scientific">Streptomyces cheonanensis</name>
    <dbReference type="NCBI Taxonomy" id="312720"/>
    <lineage>
        <taxon>Bacteria</taxon>
        <taxon>Bacillati</taxon>
        <taxon>Actinomycetota</taxon>
        <taxon>Actinomycetes</taxon>
        <taxon>Kitasatosporales</taxon>
        <taxon>Streptomycetaceae</taxon>
        <taxon>Streptomyces</taxon>
    </lineage>
</organism>
<dbReference type="EMBL" id="BAAANQ010000001">
    <property type="protein sequence ID" value="GAA2043283.1"/>
    <property type="molecule type" value="Genomic_DNA"/>
</dbReference>
<protein>
    <submittedName>
        <fullName evidence="2">Uncharacterized protein</fullName>
    </submittedName>
</protein>
<gene>
    <name evidence="2" type="ORF">GCM10009757_07690</name>
</gene>
<accession>A0ABN2UTP0</accession>
<reference evidence="2 3" key="1">
    <citation type="journal article" date="2019" name="Int. J. Syst. Evol. Microbiol.">
        <title>The Global Catalogue of Microorganisms (GCM) 10K type strain sequencing project: providing services to taxonomists for standard genome sequencing and annotation.</title>
        <authorList>
            <consortium name="The Broad Institute Genomics Platform"/>
            <consortium name="The Broad Institute Genome Sequencing Center for Infectious Disease"/>
            <person name="Wu L."/>
            <person name="Ma J."/>
        </authorList>
    </citation>
    <scope>NUCLEOTIDE SEQUENCE [LARGE SCALE GENOMIC DNA]</scope>
    <source>
        <strain evidence="2 3">JCM 14549</strain>
    </source>
</reference>
<name>A0ABN2UTP0_9ACTN</name>
<evidence type="ECO:0000313" key="2">
    <source>
        <dbReference type="EMBL" id="GAA2043283.1"/>
    </source>
</evidence>
<evidence type="ECO:0000313" key="3">
    <source>
        <dbReference type="Proteomes" id="UP001403094"/>
    </source>
</evidence>
<feature type="region of interest" description="Disordered" evidence="1">
    <location>
        <begin position="1"/>
        <end position="88"/>
    </location>
</feature>
<dbReference type="Proteomes" id="UP001403094">
    <property type="component" value="Unassembled WGS sequence"/>
</dbReference>